<reference evidence="8 11" key="2">
    <citation type="submission" date="2018-08" db="EMBL/GenBank/DDBJ databases">
        <title>Genome sequencing of Cutibacterium acnes KCOM 1315.</title>
        <authorList>
            <person name="Kook J.-K."/>
            <person name="Park S.-N."/>
            <person name="Lim Y.K."/>
        </authorList>
    </citation>
    <scope>NUCLEOTIDE SEQUENCE [LARGE SCALE GENOMIC DNA]</scope>
    <source>
        <strain evidence="8 11">KCOM 1315</strain>
    </source>
</reference>
<dbReference type="InterPro" id="IPR006157">
    <property type="entry name" value="FolB_dom"/>
</dbReference>
<dbReference type="Proteomes" id="UP000256621">
    <property type="component" value="Chromosome"/>
</dbReference>
<keyword evidence="4 6" id="KW-0289">Folate biosynthesis</keyword>
<dbReference type="SMART" id="SM00905">
    <property type="entry name" value="FolB"/>
    <property type="match status" value="1"/>
</dbReference>
<sequence length="120" mass="12886">MTYGQITLTGIRAHANHGVLASERELGQPFSVDVSLDVDMDTVSDDLTQAVNYATVAQRVLNILTREPVSLIETLAGKIADTVLAISPRVHSVQVTVHKPHAPVGVALDDVAVTYRKDAE</sequence>
<dbReference type="OMA" id="GHYKSVA"/>
<evidence type="ECO:0000256" key="4">
    <source>
        <dbReference type="ARBA" id="ARBA00022909"/>
    </source>
</evidence>
<gene>
    <name evidence="8" type="primary">folB</name>
    <name evidence="9" type="ORF">B1B09_05395</name>
    <name evidence="8" type="ORF">DXN06_06465</name>
</gene>
<evidence type="ECO:0000256" key="6">
    <source>
        <dbReference type="RuleBase" id="RU362079"/>
    </source>
</evidence>
<dbReference type="EMBL" id="CP031442">
    <property type="protein sequence ID" value="AXM06825.1"/>
    <property type="molecule type" value="Genomic_DNA"/>
</dbReference>
<dbReference type="PANTHER" id="PTHR42844:SF1">
    <property type="entry name" value="DIHYDRONEOPTERIN ALDOLASE 1-RELATED"/>
    <property type="match status" value="1"/>
</dbReference>
<dbReference type="InterPro" id="IPR043133">
    <property type="entry name" value="GTP-CH-I_C/QueF"/>
</dbReference>
<dbReference type="GO" id="GO:0004150">
    <property type="term" value="F:dihydroneopterin aldolase activity"/>
    <property type="evidence" value="ECO:0007669"/>
    <property type="project" value="UniProtKB-UniRule"/>
</dbReference>
<protein>
    <recommendedName>
        <fullName evidence="6">7,8-dihydroneopterin aldolase</fullName>
        <ecNumber evidence="6">4.1.2.25</ecNumber>
    </recommendedName>
</protein>
<evidence type="ECO:0000313" key="10">
    <source>
        <dbReference type="Proteomes" id="UP000226191"/>
    </source>
</evidence>
<dbReference type="Gene3D" id="3.30.1130.10">
    <property type="match status" value="1"/>
</dbReference>
<dbReference type="OrthoDB" id="3212934at2"/>
<dbReference type="RefSeq" id="WP_002517487.1">
    <property type="nucleotide sequence ID" value="NZ_AP019664.1"/>
</dbReference>
<evidence type="ECO:0000313" key="9">
    <source>
        <dbReference type="EMBL" id="PGF35047.1"/>
    </source>
</evidence>
<dbReference type="SUPFAM" id="SSF55620">
    <property type="entry name" value="Tetrahydrobiopterin biosynthesis enzymes-like"/>
    <property type="match status" value="1"/>
</dbReference>
<evidence type="ECO:0000256" key="2">
    <source>
        <dbReference type="ARBA" id="ARBA00005013"/>
    </source>
</evidence>
<evidence type="ECO:0000259" key="7">
    <source>
        <dbReference type="SMART" id="SM00905"/>
    </source>
</evidence>
<dbReference type="PANTHER" id="PTHR42844">
    <property type="entry name" value="DIHYDRONEOPTERIN ALDOLASE 1-RELATED"/>
    <property type="match status" value="1"/>
</dbReference>
<evidence type="ECO:0000256" key="3">
    <source>
        <dbReference type="ARBA" id="ARBA00005708"/>
    </source>
</evidence>
<evidence type="ECO:0000313" key="8">
    <source>
        <dbReference type="EMBL" id="AXM06825.1"/>
    </source>
</evidence>
<name>A0A2B7ID71_CUTAC</name>
<comment type="function">
    <text evidence="6">Catalyzes the conversion of 7,8-dihydroneopterin to 6-hydroxymethyl-7,8-dihydropterin.</text>
</comment>
<keyword evidence="5 6" id="KW-0456">Lyase</keyword>
<comment type="similarity">
    <text evidence="3 6">Belongs to the DHNA family.</text>
</comment>
<dbReference type="Proteomes" id="UP000226191">
    <property type="component" value="Unassembled WGS sequence"/>
</dbReference>
<organism evidence="9 10">
    <name type="scientific">Cutibacterium acnes</name>
    <name type="common">Propionibacterium acnes</name>
    <dbReference type="NCBI Taxonomy" id="1747"/>
    <lineage>
        <taxon>Bacteria</taxon>
        <taxon>Bacillati</taxon>
        <taxon>Actinomycetota</taxon>
        <taxon>Actinomycetes</taxon>
        <taxon>Propionibacteriales</taxon>
        <taxon>Propionibacteriaceae</taxon>
        <taxon>Cutibacterium</taxon>
    </lineage>
</organism>
<evidence type="ECO:0000256" key="1">
    <source>
        <dbReference type="ARBA" id="ARBA00001353"/>
    </source>
</evidence>
<dbReference type="EC" id="4.1.2.25" evidence="6"/>
<dbReference type="GO" id="GO:0046654">
    <property type="term" value="P:tetrahydrofolate biosynthetic process"/>
    <property type="evidence" value="ECO:0007669"/>
    <property type="project" value="UniProtKB-UniRule"/>
</dbReference>
<dbReference type="GO" id="GO:0046656">
    <property type="term" value="P:folic acid biosynthetic process"/>
    <property type="evidence" value="ECO:0007669"/>
    <property type="project" value="UniProtKB-UniRule"/>
</dbReference>
<dbReference type="NCBIfam" id="TIGR00526">
    <property type="entry name" value="folB_dom"/>
    <property type="match status" value="1"/>
</dbReference>
<comment type="pathway">
    <text evidence="2 6">Cofactor biosynthesis; tetrahydrofolate biosynthesis; 2-amino-4-hydroxy-6-hydroxymethyl-7,8-dihydropteridine diphosphate from 7,8-dihydroneopterin triphosphate: step 3/4.</text>
</comment>
<evidence type="ECO:0000256" key="5">
    <source>
        <dbReference type="ARBA" id="ARBA00023239"/>
    </source>
</evidence>
<dbReference type="Pfam" id="PF02152">
    <property type="entry name" value="FolB"/>
    <property type="match status" value="1"/>
</dbReference>
<feature type="domain" description="Dihydroneopterin aldolase/epimerase" evidence="7">
    <location>
        <begin position="6"/>
        <end position="117"/>
    </location>
</feature>
<dbReference type="NCBIfam" id="TIGR00525">
    <property type="entry name" value="folB"/>
    <property type="match status" value="1"/>
</dbReference>
<reference evidence="9 10" key="1">
    <citation type="submission" date="2017-02" db="EMBL/GenBank/DDBJ databases">
        <title>Prevalence of linear plasmids in Cutibacterium acnes isolates obtained from cancerous prostatic tissue.</title>
        <authorList>
            <person name="Davidsson S."/>
            <person name="Bruggemann H."/>
        </authorList>
    </citation>
    <scope>NUCLEOTIDE SEQUENCE [LARGE SCALE GENOMIC DNA]</scope>
    <source>
        <strain evidence="9 10">11-78</strain>
    </source>
</reference>
<accession>A0A2B7ID71</accession>
<comment type="catalytic activity">
    <reaction evidence="1 6">
        <text>7,8-dihydroneopterin = 6-hydroxymethyl-7,8-dihydropterin + glycolaldehyde</text>
        <dbReference type="Rhea" id="RHEA:10540"/>
        <dbReference type="ChEBI" id="CHEBI:17001"/>
        <dbReference type="ChEBI" id="CHEBI:17071"/>
        <dbReference type="ChEBI" id="CHEBI:44841"/>
        <dbReference type="EC" id="4.1.2.25"/>
    </reaction>
</comment>
<dbReference type="GO" id="GO:0005737">
    <property type="term" value="C:cytoplasm"/>
    <property type="evidence" value="ECO:0007669"/>
    <property type="project" value="TreeGrafter"/>
</dbReference>
<dbReference type="EMBL" id="MVCE01000002">
    <property type="protein sequence ID" value="PGF35047.1"/>
    <property type="molecule type" value="Genomic_DNA"/>
</dbReference>
<dbReference type="InterPro" id="IPR006156">
    <property type="entry name" value="Dihydroneopterin_aldolase"/>
</dbReference>
<dbReference type="CDD" id="cd00534">
    <property type="entry name" value="DHNA_DHNTPE"/>
    <property type="match status" value="1"/>
</dbReference>
<proteinExistence type="inferred from homology"/>
<dbReference type="GeneID" id="92856260"/>
<dbReference type="AlphaFoldDB" id="A0A2B7ID71"/>
<evidence type="ECO:0000313" key="11">
    <source>
        <dbReference type="Proteomes" id="UP000256621"/>
    </source>
</evidence>